<accession>A0A6J5RPI5</accession>
<name>A0A6J5RPI5_9CAUD</name>
<proteinExistence type="predicted"/>
<feature type="compositionally biased region" description="Acidic residues" evidence="1">
    <location>
        <begin position="74"/>
        <end position="85"/>
    </location>
</feature>
<evidence type="ECO:0000313" key="2">
    <source>
        <dbReference type="EMBL" id="CAB4199280.1"/>
    </source>
</evidence>
<dbReference type="EMBL" id="LR797280">
    <property type="protein sequence ID" value="CAB4199280.1"/>
    <property type="molecule type" value="Genomic_DNA"/>
</dbReference>
<evidence type="ECO:0000256" key="1">
    <source>
        <dbReference type="SAM" id="MobiDB-lite"/>
    </source>
</evidence>
<gene>
    <name evidence="2" type="ORF">UFOVP1333_35</name>
</gene>
<feature type="region of interest" description="Disordered" evidence="1">
    <location>
        <begin position="74"/>
        <end position="102"/>
    </location>
</feature>
<reference evidence="2" key="1">
    <citation type="submission" date="2020-05" db="EMBL/GenBank/DDBJ databases">
        <authorList>
            <person name="Chiriac C."/>
            <person name="Salcher M."/>
            <person name="Ghai R."/>
            <person name="Kavagutti S V."/>
        </authorList>
    </citation>
    <scope>NUCLEOTIDE SEQUENCE</scope>
</reference>
<feature type="compositionally biased region" description="Basic and acidic residues" evidence="1">
    <location>
        <begin position="86"/>
        <end position="102"/>
    </location>
</feature>
<sequence length="102" mass="11750">MTRIRTREFYRENEDCVIVTYTQAPYIPAQTSGPAETCYQAEGGEVEVISVKLANGEEAWMSDVEEDQWTTDIMENPDEDWAPDADDLRDAARERDMLDREP</sequence>
<protein>
    <submittedName>
        <fullName evidence="2">Uncharacterized protein</fullName>
    </submittedName>
</protein>
<organism evidence="2">
    <name type="scientific">uncultured Caudovirales phage</name>
    <dbReference type="NCBI Taxonomy" id="2100421"/>
    <lineage>
        <taxon>Viruses</taxon>
        <taxon>Duplodnaviria</taxon>
        <taxon>Heunggongvirae</taxon>
        <taxon>Uroviricota</taxon>
        <taxon>Caudoviricetes</taxon>
        <taxon>Peduoviridae</taxon>
        <taxon>Maltschvirus</taxon>
        <taxon>Maltschvirus maltsch</taxon>
    </lineage>
</organism>